<keyword evidence="1" id="KW-0812">Transmembrane</keyword>
<keyword evidence="1" id="KW-0472">Membrane</keyword>
<sequence>MASSIFFCFYLPLRCWQDRKVEPLFIRFSVGTDLLYLSFSSAIHGFLPFLSFIIWSSLFLSSNHFLFILSYLISFPSDIFSSFLSLYSFSSTNHPSLSAVFLHLMSPLSAISPFDVPSLFLHLIFISSLLSPFDVLSLSTTNPPSFSLYSISI</sequence>
<name>A0A812DPS7_ACAPH</name>
<protein>
    <submittedName>
        <fullName evidence="2">Uncharacterized protein</fullName>
    </submittedName>
</protein>
<gene>
    <name evidence="2" type="ORF">SPHA_57936</name>
</gene>
<feature type="transmembrane region" description="Helical" evidence="1">
    <location>
        <begin position="34"/>
        <end position="58"/>
    </location>
</feature>
<evidence type="ECO:0000313" key="3">
    <source>
        <dbReference type="Proteomes" id="UP000597762"/>
    </source>
</evidence>
<keyword evidence="3" id="KW-1185">Reference proteome</keyword>
<reference evidence="2" key="1">
    <citation type="submission" date="2021-01" db="EMBL/GenBank/DDBJ databases">
        <authorList>
            <person name="Li R."/>
            <person name="Bekaert M."/>
        </authorList>
    </citation>
    <scope>NUCLEOTIDE SEQUENCE</scope>
    <source>
        <strain evidence="2">Farmed</strain>
    </source>
</reference>
<dbReference type="AlphaFoldDB" id="A0A812DPS7"/>
<dbReference type="Proteomes" id="UP000597762">
    <property type="component" value="Unassembled WGS sequence"/>
</dbReference>
<proteinExistence type="predicted"/>
<feature type="transmembrane region" description="Helical" evidence="1">
    <location>
        <begin position="65"/>
        <end position="90"/>
    </location>
</feature>
<organism evidence="2 3">
    <name type="scientific">Acanthosepion pharaonis</name>
    <name type="common">Pharaoh cuttlefish</name>
    <name type="synonym">Sepia pharaonis</name>
    <dbReference type="NCBI Taxonomy" id="158019"/>
    <lineage>
        <taxon>Eukaryota</taxon>
        <taxon>Metazoa</taxon>
        <taxon>Spiralia</taxon>
        <taxon>Lophotrochozoa</taxon>
        <taxon>Mollusca</taxon>
        <taxon>Cephalopoda</taxon>
        <taxon>Coleoidea</taxon>
        <taxon>Decapodiformes</taxon>
        <taxon>Sepiida</taxon>
        <taxon>Sepiina</taxon>
        <taxon>Sepiidae</taxon>
        <taxon>Acanthosepion</taxon>
    </lineage>
</organism>
<dbReference type="EMBL" id="CAHIKZ030003927">
    <property type="protein sequence ID" value="CAE1305518.1"/>
    <property type="molecule type" value="Genomic_DNA"/>
</dbReference>
<accession>A0A812DPS7</accession>
<keyword evidence="1" id="KW-1133">Transmembrane helix</keyword>
<comment type="caution">
    <text evidence="2">The sequence shown here is derived from an EMBL/GenBank/DDBJ whole genome shotgun (WGS) entry which is preliminary data.</text>
</comment>
<evidence type="ECO:0000313" key="2">
    <source>
        <dbReference type="EMBL" id="CAE1305518.1"/>
    </source>
</evidence>
<evidence type="ECO:0000256" key="1">
    <source>
        <dbReference type="SAM" id="Phobius"/>
    </source>
</evidence>